<dbReference type="Proteomes" id="UP000014411">
    <property type="component" value="Unassembled WGS sequence"/>
</dbReference>
<dbReference type="AlphaFoldDB" id="S3HT40"/>
<evidence type="ECO:0000313" key="3">
    <source>
        <dbReference type="Proteomes" id="UP000014411"/>
    </source>
</evidence>
<proteinExistence type="predicted"/>
<dbReference type="EMBL" id="AEYE02000025">
    <property type="protein sequence ID" value="EPE96396.1"/>
    <property type="molecule type" value="Genomic_DNA"/>
</dbReference>
<gene>
    <name evidence="2" type="ORF">RGCCGE502_21050</name>
</gene>
<organism evidence="2 3">
    <name type="scientific">Rhizobium grahamii CCGE 502</name>
    <dbReference type="NCBI Taxonomy" id="990285"/>
    <lineage>
        <taxon>Bacteria</taxon>
        <taxon>Pseudomonadati</taxon>
        <taxon>Pseudomonadota</taxon>
        <taxon>Alphaproteobacteria</taxon>
        <taxon>Hyphomicrobiales</taxon>
        <taxon>Rhizobiaceae</taxon>
        <taxon>Rhizobium/Agrobacterium group</taxon>
        <taxon>Rhizobium</taxon>
    </lineage>
</organism>
<comment type="caution">
    <text evidence="2">The sequence shown here is derived from an EMBL/GenBank/DDBJ whole genome shotgun (WGS) entry which is preliminary data.</text>
</comment>
<feature type="compositionally biased region" description="Basic and acidic residues" evidence="1">
    <location>
        <begin position="1"/>
        <end position="15"/>
    </location>
</feature>
<evidence type="ECO:0000256" key="1">
    <source>
        <dbReference type="SAM" id="MobiDB-lite"/>
    </source>
</evidence>
<sequence length="111" mass="12089">MTEKDRGSDCDDPGRRTVSRGITNAKQALSLSDGIDVSVSHPDRDSGRTEEFIDREELRTLAEPWMESVGIRFPAPISADAVDRSNEAKAATRTVLQEIVASASEAGWATR</sequence>
<reference evidence="2 3" key="1">
    <citation type="journal article" date="2012" name="J. Bacteriol.">
        <title>Genome sequence of Rhizobium grahamii CCGE502, a broad-host-range symbiont with low nodulation competitiveness in Phaseolus vulgaris.</title>
        <authorList>
            <person name="Althabegoiti M.J."/>
            <person name="Lozano L."/>
            <person name="Torres-Tejerizo G."/>
            <person name="Ormeno-Orrillo E."/>
            <person name="Rogel M.A."/>
            <person name="Gonzalez V."/>
            <person name="Martinez-Romero E."/>
        </authorList>
    </citation>
    <scope>NUCLEOTIDE SEQUENCE [LARGE SCALE GENOMIC DNA]</scope>
    <source>
        <strain evidence="2 3">CCGE 502</strain>
    </source>
</reference>
<accession>S3HT40</accession>
<name>S3HT40_9HYPH</name>
<protein>
    <submittedName>
        <fullName evidence="2">Uncharacterized protein</fullName>
    </submittedName>
</protein>
<dbReference type="HOGENOM" id="CLU_2156314_0_0_5"/>
<keyword evidence="3" id="KW-1185">Reference proteome</keyword>
<feature type="region of interest" description="Disordered" evidence="1">
    <location>
        <begin position="1"/>
        <end position="23"/>
    </location>
</feature>
<evidence type="ECO:0000313" key="2">
    <source>
        <dbReference type="EMBL" id="EPE96396.1"/>
    </source>
</evidence>